<protein>
    <submittedName>
        <fullName evidence="12">GumC family protein</fullName>
    </submittedName>
</protein>
<evidence type="ECO:0000259" key="11">
    <source>
        <dbReference type="Pfam" id="PF13807"/>
    </source>
</evidence>
<gene>
    <name evidence="12" type="ORF">ACFSJU_04605</name>
</gene>
<evidence type="ECO:0000313" key="13">
    <source>
        <dbReference type="Proteomes" id="UP001597387"/>
    </source>
</evidence>
<keyword evidence="8" id="KW-0175">Coiled coil</keyword>
<sequence>MNAPHSETYPVFENESSSSFRETLDKYLFHWPLFAIGLAFTLLCAFIYLRTSDPVFEARATLLIQDEKKTSQEEEALKEIDATSTSKLAENEVEILKSRQLINLVIKDLQLATVYTKKRRVTDEDLYGKTPVRLTLIRSSGDLHGQVLKVVIKDKNFFYLKNSDGKLKAFRYNKAYKSSFGVWKLAPTDLIGDFKDSEIKITLNNPEDKATEIQGELNASLLNKQAPAVSLTITDPVAQRGKDILNHLITHYNQASLSEKNRITQTTLSFIDDRLDSLAKELNAAEREVEGFRSSRGLTDISSQSQVYLENVQSNDNKLNEVNVQLNVVQGIERYVNSSRNSNNVPSTLGIEDPALNSAIGQLAELQLKKQELLATTPEGSPLFEPLNRQIQTTKSAIRESVRNIKSSLQTARGQLQSFNSQFESSIRSVPGQERQYVGMKRQQGVKEGLYIYLLQKREEISLSYASTLADARVVDDAYIGMVKHPKAPMIYGMAFLLGLVLPASFMYGRDKIHNRITNRKEIEEVIGNPILGELSYEKTRSPIVALDKSNFVIGEEFRTLRTNLHFLHEKKQSGRVTLFTSSIAGEGKSFVSSNLALTLAASSRKTILLELDLRKPKVSQMFKLPHAHPGISNYLNGGSSIEDIIQPSGVHPNLDIIGSGPFPSNPSELLEQPEVDILFAWLRANYDDVIVDTPPVNLVTDAMILSRVTDVTLYIVQQAYTYKSLLPFIKKLFTDQHFPKMKVVFNGIEKGRYGYGKSYGNNYYQTEDIKSRNFIFKDFAKRF</sequence>
<evidence type="ECO:0000256" key="4">
    <source>
        <dbReference type="ARBA" id="ARBA00022741"/>
    </source>
</evidence>
<feature type="transmembrane region" description="Helical" evidence="9">
    <location>
        <begin position="28"/>
        <end position="49"/>
    </location>
</feature>
<dbReference type="Gene3D" id="3.40.50.300">
    <property type="entry name" value="P-loop containing nucleotide triphosphate hydrolases"/>
    <property type="match status" value="1"/>
</dbReference>
<dbReference type="Pfam" id="PF13807">
    <property type="entry name" value="GNVR"/>
    <property type="match status" value="1"/>
</dbReference>
<dbReference type="NCBIfam" id="TIGR01007">
    <property type="entry name" value="eps_fam"/>
    <property type="match status" value="1"/>
</dbReference>
<dbReference type="InterPro" id="IPR027417">
    <property type="entry name" value="P-loop_NTPase"/>
</dbReference>
<keyword evidence="2" id="KW-1003">Cell membrane</keyword>
<evidence type="ECO:0000256" key="2">
    <source>
        <dbReference type="ARBA" id="ARBA00022475"/>
    </source>
</evidence>
<dbReference type="InterPro" id="IPR005702">
    <property type="entry name" value="Wzc-like_C"/>
</dbReference>
<evidence type="ECO:0000256" key="3">
    <source>
        <dbReference type="ARBA" id="ARBA00022692"/>
    </source>
</evidence>
<accession>A0ABW4ZJF6</accession>
<organism evidence="12 13">
    <name type="scientific">Paradesertivirga mongoliensis</name>
    <dbReference type="NCBI Taxonomy" id="2100740"/>
    <lineage>
        <taxon>Bacteria</taxon>
        <taxon>Pseudomonadati</taxon>
        <taxon>Bacteroidota</taxon>
        <taxon>Sphingobacteriia</taxon>
        <taxon>Sphingobacteriales</taxon>
        <taxon>Sphingobacteriaceae</taxon>
        <taxon>Paradesertivirga</taxon>
    </lineage>
</organism>
<dbReference type="PANTHER" id="PTHR32309">
    <property type="entry name" value="TYROSINE-PROTEIN KINASE"/>
    <property type="match status" value="1"/>
</dbReference>
<feature type="domain" description="Tyrosine-protein kinase G-rich" evidence="11">
    <location>
        <begin position="434"/>
        <end position="510"/>
    </location>
</feature>
<evidence type="ECO:0000256" key="9">
    <source>
        <dbReference type="SAM" id="Phobius"/>
    </source>
</evidence>
<evidence type="ECO:0000256" key="8">
    <source>
        <dbReference type="SAM" id="Coils"/>
    </source>
</evidence>
<evidence type="ECO:0000256" key="6">
    <source>
        <dbReference type="ARBA" id="ARBA00022989"/>
    </source>
</evidence>
<keyword evidence="13" id="KW-1185">Reference proteome</keyword>
<keyword evidence="7 9" id="KW-0472">Membrane</keyword>
<keyword evidence="6 9" id="KW-1133">Transmembrane helix</keyword>
<evidence type="ECO:0000313" key="12">
    <source>
        <dbReference type="EMBL" id="MFD2161662.1"/>
    </source>
</evidence>
<keyword evidence="5" id="KW-0067">ATP-binding</keyword>
<feature type="domain" description="Polysaccharide chain length determinant N-terminal" evidence="10">
    <location>
        <begin position="33"/>
        <end position="109"/>
    </location>
</feature>
<dbReference type="InterPro" id="IPR050445">
    <property type="entry name" value="Bact_polysacc_biosynth/exp"/>
</dbReference>
<comment type="subcellular location">
    <subcellularLocation>
        <location evidence="1">Cell membrane</location>
        <topology evidence="1">Multi-pass membrane protein</topology>
    </subcellularLocation>
</comment>
<keyword evidence="3 9" id="KW-0812">Transmembrane</keyword>
<name>A0ABW4ZJF6_9SPHI</name>
<evidence type="ECO:0000256" key="7">
    <source>
        <dbReference type="ARBA" id="ARBA00023136"/>
    </source>
</evidence>
<dbReference type="SUPFAM" id="SSF52540">
    <property type="entry name" value="P-loop containing nucleoside triphosphate hydrolases"/>
    <property type="match status" value="1"/>
</dbReference>
<dbReference type="PANTHER" id="PTHR32309:SF13">
    <property type="entry name" value="FERRIC ENTEROBACTIN TRANSPORT PROTEIN FEPE"/>
    <property type="match status" value="1"/>
</dbReference>
<dbReference type="InterPro" id="IPR003856">
    <property type="entry name" value="LPS_length_determ_N"/>
</dbReference>
<evidence type="ECO:0000259" key="10">
    <source>
        <dbReference type="Pfam" id="PF02706"/>
    </source>
</evidence>
<dbReference type="EMBL" id="JBHUHZ010000001">
    <property type="protein sequence ID" value="MFD2161662.1"/>
    <property type="molecule type" value="Genomic_DNA"/>
</dbReference>
<dbReference type="InterPro" id="IPR032807">
    <property type="entry name" value="GNVR"/>
</dbReference>
<proteinExistence type="predicted"/>
<dbReference type="Proteomes" id="UP001597387">
    <property type="component" value="Unassembled WGS sequence"/>
</dbReference>
<feature type="coiled-coil region" evidence="8">
    <location>
        <begin position="268"/>
        <end position="295"/>
    </location>
</feature>
<dbReference type="RefSeq" id="WP_255898812.1">
    <property type="nucleotide sequence ID" value="NZ_JAFMZO010000001.1"/>
</dbReference>
<keyword evidence="4" id="KW-0547">Nucleotide-binding</keyword>
<reference evidence="13" key="1">
    <citation type="journal article" date="2019" name="Int. J. Syst. Evol. Microbiol.">
        <title>The Global Catalogue of Microorganisms (GCM) 10K type strain sequencing project: providing services to taxonomists for standard genome sequencing and annotation.</title>
        <authorList>
            <consortium name="The Broad Institute Genomics Platform"/>
            <consortium name="The Broad Institute Genome Sequencing Center for Infectious Disease"/>
            <person name="Wu L."/>
            <person name="Ma J."/>
        </authorList>
    </citation>
    <scope>NUCLEOTIDE SEQUENCE [LARGE SCALE GENOMIC DNA]</scope>
    <source>
        <strain evidence="13">KCTC 42217</strain>
    </source>
</reference>
<evidence type="ECO:0000256" key="1">
    <source>
        <dbReference type="ARBA" id="ARBA00004651"/>
    </source>
</evidence>
<dbReference type="Pfam" id="PF02706">
    <property type="entry name" value="Wzz"/>
    <property type="match status" value="1"/>
</dbReference>
<comment type="caution">
    <text evidence="12">The sequence shown here is derived from an EMBL/GenBank/DDBJ whole genome shotgun (WGS) entry which is preliminary data.</text>
</comment>
<evidence type="ECO:0000256" key="5">
    <source>
        <dbReference type="ARBA" id="ARBA00022840"/>
    </source>
</evidence>
<feature type="transmembrane region" description="Helical" evidence="9">
    <location>
        <begin position="490"/>
        <end position="509"/>
    </location>
</feature>
<dbReference type="CDD" id="cd05387">
    <property type="entry name" value="BY-kinase"/>
    <property type="match status" value="1"/>
</dbReference>